<evidence type="ECO:0000313" key="7">
    <source>
        <dbReference type="EMBL" id="MDQ0319677.1"/>
    </source>
</evidence>
<comment type="subcellular location">
    <subcellularLocation>
        <location evidence="1">Cell membrane</location>
        <topology evidence="1">Multi-pass membrane protein</topology>
    </subcellularLocation>
</comment>
<dbReference type="EMBL" id="JAUSVF010000001">
    <property type="protein sequence ID" value="MDQ0319677.1"/>
    <property type="molecule type" value="Genomic_DNA"/>
</dbReference>
<evidence type="ECO:0000256" key="1">
    <source>
        <dbReference type="ARBA" id="ARBA00004651"/>
    </source>
</evidence>
<evidence type="ECO:0000313" key="8">
    <source>
        <dbReference type="Proteomes" id="UP001230207"/>
    </source>
</evidence>
<feature type="transmembrane region" description="Helical" evidence="6">
    <location>
        <begin position="82"/>
        <end position="103"/>
    </location>
</feature>
<feature type="transmembrane region" description="Helical" evidence="6">
    <location>
        <begin position="36"/>
        <end position="62"/>
    </location>
</feature>
<name>A0ABU0BN45_9HYPH</name>
<reference evidence="7 8" key="1">
    <citation type="submission" date="2023-07" db="EMBL/GenBank/DDBJ databases">
        <title>Genomic Encyclopedia of Type Strains, Phase IV (KMG-IV): sequencing the most valuable type-strain genomes for metagenomic binning, comparative biology and taxonomic classification.</title>
        <authorList>
            <person name="Goeker M."/>
        </authorList>
    </citation>
    <scope>NUCLEOTIDE SEQUENCE [LARGE SCALE GENOMIC DNA]</scope>
    <source>
        <strain evidence="7 8">DSM 1112</strain>
    </source>
</reference>
<dbReference type="RefSeq" id="WP_307228762.1">
    <property type="nucleotide sequence ID" value="NZ_JAUSVF010000001.1"/>
</dbReference>
<sequence length="485" mass="51095">MLLRQTQLYLPAQIGAPLVQLASVVVWAHILPPGELGKLVLVIALQDILFALLFVWWSHFMLRFLPGIALAGESESFRKTEIAVVTSATLLQFVIVTIIGFLYFPGVSLLFHVAVGIFVSLRALGTYCGERARAEERILCYTLMQAVLPAIGLGLSVVLSGIAGGRAEVVLLAVAAPLVAAPWIVSVRPDFTGIGRFDRDILRQAFAFGLPAMLAATLAAAALNMPRFLVDQSLGHAAAGTFSVAFGLGIRVSTFAVMLVTAGAYPLAVRRTETEGVQAGMQQLSTNMVLVWAVATRMAFGLVGISGSVVPLVLPEAMQAAARTILPLAAIAGLFRYLRAHTTDQVFLIASKPRPIAIIAALELVLTALFTALGVLRFGLVGAAIGPLVATGISATVSATWAMRGCEFRFPFAAIGRIALAAIAMLAILLSMEGAVSFAGLALHIAIGMTSYLLAIALLFPQLMLSAIRQGWPKGAGRLGADGRS</sequence>
<feature type="transmembrane region" description="Helical" evidence="6">
    <location>
        <begin position="205"/>
        <end position="225"/>
    </location>
</feature>
<feature type="transmembrane region" description="Helical" evidence="6">
    <location>
        <begin position="320"/>
        <end position="338"/>
    </location>
</feature>
<evidence type="ECO:0000256" key="3">
    <source>
        <dbReference type="ARBA" id="ARBA00022692"/>
    </source>
</evidence>
<feature type="transmembrane region" description="Helical" evidence="6">
    <location>
        <begin position="384"/>
        <end position="403"/>
    </location>
</feature>
<dbReference type="PANTHER" id="PTHR30250:SF31">
    <property type="entry name" value="INNER MEMBRANE PROTEIN YGHQ"/>
    <property type="match status" value="1"/>
</dbReference>
<dbReference type="Proteomes" id="UP001230207">
    <property type="component" value="Unassembled WGS sequence"/>
</dbReference>
<comment type="caution">
    <text evidence="7">The sequence shown here is derived from an EMBL/GenBank/DDBJ whole genome shotgun (WGS) entry which is preliminary data.</text>
</comment>
<evidence type="ECO:0000256" key="6">
    <source>
        <dbReference type="SAM" id="Phobius"/>
    </source>
</evidence>
<feature type="transmembrane region" description="Helical" evidence="6">
    <location>
        <begin position="245"/>
        <end position="268"/>
    </location>
</feature>
<evidence type="ECO:0000256" key="5">
    <source>
        <dbReference type="ARBA" id="ARBA00023136"/>
    </source>
</evidence>
<feature type="transmembrane region" description="Helical" evidence="6">
    <location>
        <begin position="438"/>
        <end position="460"/>
    </location>
</feature>
<feature type="transmembrane region" description="Helical" evidence="6">
    <location>
        <begin position="12"/>
        <end position="30"/>
    </location>
</feature>
<gene>
    <name evidence="7" type="ORF">QO002_001815</name>
</gene>
<keyword evidence="2" id="KW-1003">Cell membrane</keyword>
<accession>A0ABU0BN45</accession>
<dbReference type="PANTHER" id="PTHR30250">
    <property type="entry name" value="PST FAMILY PREDICTED COLANIC ACID TRANSPORTER"/>
    <property type="match status" value="1"/>
</dbReference>
<feature type="transmembrane region" description="Helical" evidence="6">
    <location>
        <begin position="410"/>
        <end position="432"/>
    </location>
</feature>
<keyword evidence="8" id="KW-1185">Reference proteome</keyword>
<dbReference type="InterPro" id="IPR050833">
    <property type="entry name" value="Poly_Biosynth_Transport"/>
</dbReference>
<feature type="transmembrane region" description="Helical" evidence="6">
    <location>
        <begin position="289"/>
        <end position="314"/>
    </location>
</feature>
<keyword evidence="3 6" id="KW-0812">Transmembrane</keyword>
<feature type="transmembrane region" description="Helical" evidence="6">
    <location>
        <begin position="358"/>
        <end position="378"/>
    </location>
</feature>
<proteinExistence type="predicted"/>
<organism evidence="7 8">
    <name type="scientific">Pararhizobium capsulatum DSM 1112</name>
    <dbReference type="NCBI Taxonomy" id="1121113"/>
    <lineage>
        <taxon>Bacteria</taxon>
        <taxon>Pseudomonadati</taxon>
        <taxon>Pseudomonadota</taxon>
        <taxon>Alphaproteobacteria</taxon>
        <taxon>Hyphomicrobiales</taxon>
        <taxon>Rhizobiaceae</taxon>
        <taxon>Rhizobium/Agrobacterium group</taxon>
        <taxon>Pararhizobium</taxon>
    </lineage>
</organism>
<protein>
    <submittedName>
        <fullName evidence="7">O-antigen/teichoic acid export membrane protein</fullName>
    </submittedName>
</protein>
<keyword evidence="5 6" id="KW-0472">Membrane</keyword>
<feature type="transmembrane region" description="Helical" evidence="6">
    <location>
        <begin position="169"/>
        <end position="185"/>
    </location>
</feature>
<keyword evidence="4 6" id="KW-1133">Transmembrane helix</keyword>
<evidence type="ECO:0000256" key="4">
    <source>
        <dbReference type="ARBA" id="ARBA00022989"/>
    </source>
</evidence>
<feature type="transmembrane region" description="Helical" evidence="6">
    <location>
        <begin position="109"/>
        <end position="127"/>
    </location>
</feature>
<evidence type="ECO:0000256" key="2">
    <source>
        <dbReference type="ARBA" id="ARBA00022475"/>
    </source>
</evidence>
<feature type="transmembrane region" description="Helical" evidence="6">
    <location>
        <begin position="139"/>
        <end position="163"/>
    </location>
</feature>